<feature type="compositionally biased region" description="Basic and acidic residues" evidence="1">
    <location>
        <begin position="98"/>
        <end position="132"/>
    </location>
</feature>
<dbReference type="EMBL" id="JAVFHQ010000022">
    <property type="protein sequence ID" value="KAK4544885.1"/>
    <property type="molecule type" value="Genomic_DNA"/>
</dbReference>
<gene>
    <name evidence="2" type="ORF">LTR36_003789</name>
</gene>
<accession>A0AAV9JI78</accession>
<evidence type="ECO:0000256" key="1">
    <source>
        <dbReference type="SAM" id="MobiDB-lite"/>
    </source>
</evidence>
<feature type="compositionally biased region" description="Acidic residues" evidence="1">
    <location>
        <begin position="235"/>
        <end position="259"/>
    </location>
</feature>
<dbReference type="AlphaFoldDB" id="A0AAV9JI78"/>
<feature type="region of interest" description="Disordered" evidence="1">
    <location>
        <begin position="235"/>
        <end position="328"/>
    </location>
</feature>
<feature type="compositionally biased region" description="Acidic residues" evidence="1">
    <location>
        <begin position="267"/>
        <end position="277"/>
    </location>
</feature>
<feature type="region of interest" description="Disordered" evidence="1">
    <location>
        <begin position="1"/>
        <end position="20"/>
    </location>
</feature>
<name>A0AAV9JI78_9PEZI</name>
<organism evidence="2 3">
    <name type="scientific">Oleoguttula mirabilis</name>
    <dbReference type="NCBI Taxonomy" id="1507867"/>
    <lineage>
        <taxon>Eukaryota</taxon>
        <taxon>Fungi</taxon>
        <taxon>Dikarya</taxon>
        <taxon>Ascomycota</taxon>
        <taxon>Pezizomycotina</taxon>
        <taxon>Dothideomycetes</taxon>
        <taxon>Dothideomycetidae</taxon>
        <taxon>Mycosphaerellales</taxon>
        <taxon>Teratosphaeriaceae</taxon>
        <taxon>Oleoguttula</taxon>
    </lineage>
</organism>
<comment type="caution">
    <text evidence="2">The sequence shown here is derived from an EMBL/GenBank/DDBJ whole genome shotgun (WGS) entry which is preliminary data.</text>
</comment>
<reference evidence="2 3" key="1">
    <citation type="submission" date="2021-11" db="EMBL/GenBank/DDBJ databases">
        <title>Black yeast isolated from Biological Soil Crust.</title>
        <authorList>
            <person name="Kurbessoian T."/>
        </authorList>
    </citation>
    <scope>NUCLEOTIDE SEQUENCE [LARGE SCALE GENOMIC DNA]</scope>
    <source>
        <strain evidence="2 3">CCFEE 5522</strain>
    </source>
</reference>
<evidence type="ECO:0000313" key="3">
    <source>
        <dbReference type="Proteomes" id="UP001324427"/>
    </source>
</evidence>
<protein>
    <submittedName>
        <fullName evidence="2">Uncharacterized protein</fullName>
    </submittedName>
</protein>
<proteinExistence type="predicted"/>
<feature type="region of interest" description="Disordered" evidence="1">
    <location>
        <begin position="51"/>
        <end position="151"/>
    </location>
</feature>
<sequence length="328" mass="35405">MHMNYYSTKPLHQDSLAPPPDHMQMIRKAGYDEEFEGTLSRIEDDAGCAQWMSGGEPTSTAAAAQDKPDDDRHNANTTVFGAKARHERMNDDVGAQRATKDDGENAAEHPEQDVEGHGGEDAGEEAEHEKAADNAGTGSNGSRKHGRKAKLECPVHDCKNPIRRPNPRRTDVVTHLRDVHGLQGVPSKHGGNVSKHKIAQNQVIYPWLLRSGTNEHGAIFAEGVTGAAASGLVGYDDEMDGDEQEGAGFEEDDNDDQEEGALGGGDVDQEEVDEDEVVQQPPAKRWKGWKMSADAGAESVGEGVAKVSGKNVLQGKRSRPATKRYGDL</sequence>
<keyword evidence="3" id="KW-1185">Reference proteome</keyword>
<dbReference type="Proteomes" id="UP001324427">
    <property type="component" value="Unassembled WGS sequence"/>
</dbReference>
<evidence type="ECO:0000313" key="2">
    <source>
        <dbReference type="EMBL" id="KAK4544885.1"/>
    </source>
</evidence>